<dbReference type="EMBL" id="HBEY01044131">
    <property type="protein sequence ID" value="CAD8617766.1"/>
    <property type="molecule type" value="Transcribed_RNA"/>
</dbReference>
<organism evidence="1">
    <name type="scientific">Coccolithus braarudii</name>
    <dbReference type="NCBI Taxonomy" id="221442"/>
    <lineage>
        <taxon>Eukaryota</taxon>
        <taxon>Haptista</taxon>
        <taxon>Haptophyta</taxon>
        <taxon>Prymnesiophyceae</taxon>
        <taxon>Coccolithales</taxon>
        <taxon>Coccolithaceae</taxon>
        <taxon>Coccolithus</taxon>
    </lineage>
</organism>
<accession>A0A7S0Q8V2</accession>
<gene>
    <name evidence="1" type="ORF">CPEL01642_LOCUS21147</name>
</gene>
<dbReference type="AlphaFoldDB" id="A0A7S0Q8V2"/>
<protein>
    <submittedName>
        <fullName evidence="1">Uncharacterized protein</fullName>
    </submittedName>
</protein>
<name>A0A7S0Q8V2_9EUKA</name>
<proteinExistence type="predicted"/>
<evidence type="ECO:0000313" key="1">
    <source>
        <dbReference type="EMBL" id="CAD8617766.1"/>
    </source>
</evidence>
<reference evidence="1" key="1">
    <citation type="submission" date="2021-01" db="EMBL/GenBank/DDBJ databases">
        <authorList>
            <person name="Corre E."/>
            <person name="Pelletier E."/>
            <person name="Niang G."/>
            <person name="Scheremetjew M."/>
            <person name="Finn R."/>
            <person name="Kale V."/>
            <person name="Holt S."/>
            <person name="Cochrane G."/>
            <person name="Meng A."/>
            <person name="Brown T."/>
            <person name="Cohen L."/>
        </authorList>
    </citation>
    <scope>NUCLEOTIDE SEQUENCE</scope>
    <source>
        <strain evidence="1">PLY182g</strain>
    </source>
</reference>
<sequence length="195" mass="21755">MAAMLRVSSLRRLAPVAQLTRSLSMAGDMLSKFKERESTWTALAPHLPESLKFMPEEATSQREQFEDFSARQPKLVAEISKRKAANPTATGIVATCAEMRDPTSCKYTVEGTLAHTVMTNLFTYERFDTFLYEGLDFELGDAEKQEVTKQYSEWVEDSFSRVKAAMAEAGAAHVSIPVPPLELPDKIPYKTIIGL</sequence>